<feature type="transmembrane region" description="Helical" evidence="11">
    <location>
        <begin position="148"/>
        <end position="170"/>
    </location>
</feature>
<feature type="region of interest" description="Disordered" evidence="10">
    <location>
        <begin position="371"/>
        <end position="407"/>
    </location>
</feature>
<dbReference type="GO" id="GO:0005743">
    <property type="term" value="C:mitochondrial inner membrane"/>
    <property type="evidence" value="ECO:0007669"/>
    <property type="project" value="UniProtKB-SubCell"/>
</dbReference>
<evidence type="ECO:0000256" key="2">
    <source>
        <dbReference type="ARBA" id="ARBA00009877"/>
    </source>
</evidence>
<protein>
    <recommendedName>
        <fullName evidence="12">Membrane insertase YidC/Oxa/ALB C-terminal domain-containing protein</fullName>
    </recommendedName>
</protein>
<feature type="domain" description="Membrane insertase YidC/Oxa/ALB C-terminal" evidence="12">
    <location>
        <begin position="150"/>
        <end position="347"/>
    </location>
</feature>
<dbReference type="InterPro" id="IPR028055">
    <property type="entry name" value="YidC/Oxa/ALB_C"/>
</dbReference>
<evidence type="ECO:0000256" key="6">
    <source>
        <dbReference type="ARBA" id="ARBA00022989"/>
    </source>
</evidence>
<dbReference type="GO" id="GO:0032979">
    <property type="term" value="P:protein insertion into mitochondrial inner membrane from matrix"/>
    <property type="evidence" value="ECO:0007669"/>
    <property type="project" value="TreeGrafter"/>
</dbReference>
<feature type="compositionally biased region" description="Polar residues" evidence="10">
    <location>
        <begin position="423"/>
        <end position="445"/>
    </location>
</feature>
<dbReference type="EMBL" id="ML993624">
    <property type="protein sequence ID" value="KAF2160753.1"/>
    <property type="molecule type" value="Genomic_DNA"/>
</dbReference>
<dbReference type="PANTHER" id="PTHR12428:SF66">
    <property type="entry name" value="MITOCHONDRIAL INNER MEMBRANE PROTEIN OXA1L"/>
    <property type="match status" value="1"/>
</dbReference>
<dbReference type="OrthoDB" id="2148490at2759"/>
<keyword evidence="8 11" id="KW-0472">Membrane</keyword>
<keyword evidence="5" id="KW-0809">Transit peptide</keyword>
<feature type="compositionally biased region" description="Low complexity" evidence="10">
    <location>
        <begin position="382"/>
        <end position="391"/>
    </location>
</feature>
<feature type="region of interest" description="Disordered" evidence="10">
    <location>
        <begin position="26"/>
        <end position="50"/>
    </location>
</feature>
<evidence type="ECO:0000256" key="10">
    <source>
        <dbReference type="SAM" id="MobiDB-lite"/>
    </source>
</evidence>
<evidence type="ECO:0000256" key="1">
    <source>
        <dbReference type="ARBA" id="ARBA00004448"/>
    </source>
</evidence>
<name>A0A6A6C1L1_ZASCE</name>
<dbReference type="RefSeq" id="XP_033661642.1">
    <property type="nucleotide sequence ID" value="XM_033809218.1"/>
</dbReference>
<evidence type="ECO:0000256" key="7">
    <source>
        <dbReference type="ARBA" id="ARBA00023128"/>
    </source>
</evidence>
<feature type="compositionally biased region" description="Polar residues" evidence="10">
    <location>
        <begin position="456"/>
        <end position="470"/>
    </location>
</feature>
<feature type="region of interest" description="Disordered" evidence="10">
    <location>
        <begin position="423"/>
        <end position="504"/>
    </location>
</feature>
<comment type="similarity">
    <text evidence="2 9">Belongs to the OXA1/ALB3/YidC family.</text>
</comment>
<proteinExistence type="inferred from homology"/>
<feature type="region of interest" description="Disordered" evidence="10">
    <location>
        <begin position="73"/>
        <end position="95"/>
    </location>
</feature>
<evidence type="ECO:0000256" key="5">
    <source>
        <dbReference type="ARBA" id="ARBA00022946"/>
    </source>
</evidence>
<feature type="compositionally biased region" description="Polar residues" evidence="10">
    <location>
        <begin position="35"/>
        <end position="50"/>
    </location>
</feature>
<evidence type="ECO:0000256" key="9">
    <source>
        <dbReference type="RuleBase" id="RU003945"/>
    </source>
</evidence>
<keyword evidence="6 11" id="KW-1133">Transmembrane helix</keyword>
<sequence length="504" mass="54545">MMPSRGLHTVARAKVPRLIQSQCRNFSSAPRPHLQSVSHNTSSLTRTSQPWTRSIPATIPSIAALRYASTAQSQPAAGSPPAPVTPTPSEASSFPNLDTITLDDINIDKPEAVPETIGYLHSLGLDYGWGPTSCLEWFLEHFHVWGGLPWWGAIAATAMTMRLVMFPLYLKSSDAMARQTAIASVTQPINDRLEKCRKTGDREGMMLAFQQLQAIRQRAGIKMSSQFMPMIAQGVLGYCGFKLMRACATLPVPGFTEGGFLWLQDLTLSDGFLVMPALMALTMHLVVRLGGETGAQTSTAMSQGMKKGLMYGMPVLIFGFTCFQPGAVAVWFAASGVIGITQGQLLQRKPVREFFGLAPLYRPKPGESSGGIFDAFMKNNAPQPHGPSSESGPGGKNSVYMAPTYQSPNLNVHKSSSNVIDTTLATPKTEGPSTSTSSDMIQPNTPAKPKQGIIDSISSAASNTFKQAKQMTDLRAGEQSAEQKKVAWKRKADAYERNAQKRGR</sequence>
<feature type="transmembrane region" description="Helical" evidence="11">
    <location>
        <begin position="227"/>
        <end position="252"/>
    </location>
</feature>
<evidence type="ECO:0000256" key="3">
    <source>
        <dbReference type="ARBA" id="ARBA00022692"/>
    </source>
</evidence>
<feature type="transmembrane region" description="Helical" evidence="11">
    <location>
        <begin position="272"/>
        <end position="290"/>
    </location>
</feature>
<dbReference type="Proteomes" id="UP000799537">
    <property type="component" value="Unassembled WGS sequence"/>
</dbReference>
<dbReference type="Pfam" id="PF02096">
    <property type="entry name" value="60KD_IMP"/>
    <property type="match status" value="1"/>
</dbReference>
<dbReference type="CDD" id="cd20069">
    <property type="entry name" value="5TM_Oxa1-like"/>
    <property type="match status" value="1"/>
</dbReference>
<reference evidence="13" key="1">
    <citation type="journal article" date="2020" name="Stud. Mycol.">
        <title>101 Dothideomycetes genomes: a test case for predicting lifestyles and emergence of pathogens.</title>
        <authorList>
            <person name="Haridas S."/>
            <person name="Albert R."/>
            <person name="Binder M."/>
            <person name="Bloem J."/>
            <person name="Labutti K."/>
            <person name="Salamov A."/>
            <person name="Andreopoulos B."/>
            <person name="Baker S."/>
            <person name="Barry K."/>
            <person name="Bills G."/>
            <person name="Bluhm B."/>
            <person name="Cannon C."/>
            <person name="Castanera R."/>
            <person name="Culley D."/>
            <person name="Daum C."/>
            <person name="Ezra D."/>
            <person name="Gonzalez J."/>
            <person name="Henrissat B."/>
            <person name="Kuo A."/>
            <person name="Liang C."/>
            <person name="Lipzen A."/>
            <person name="Lutzoni F."/>
            <person name="Magnuson J."/>
            <person name="Mondo S."/>
            <person name="Nolan M."/>
            <person name="Ohm R."/>
            <person name="Pangilinan J."/>
            <person name="Park H.-J."/>
            <person name="Ramirez L."/>
            <person name="Alfaro M."/>
            <person name="Sun H."/>
            <person name="Tritt A."/>
            <person name="Yoshinaga Y."/>
            <person name="Zwiers L.-H."/>
            <person name="Turgeon B."/>
            <person name="Goodwin S."/>
            <person name="Spatafora J."/>
            <person name="Crous P."/>
            <person name="Grigoriev I."/>
        </authorList>
    </citation>
    <scope>NUCLEOTIDE SEQUENCE</scope>
    <source>
        <strain evidence="13">ATCC 36951</strain>
    </source>
</reference>
<keyword evidence="3 9" id="KW-0812">Transmembrane</keyword>
<dbReference type="InterPro" id="IPR001708">
    <property type="entry name" value="YidC/ALB3/OXA1/COX18"/>
</dbReference>
<dbReference type="AlphaFoldDB" id="A0A6A6C1L1"/>
<gene>
    <name evidence="13" type="ORF">M409DRAFT_28889</name>
</gene>
<dbReference type="GeneID" id="54562490"/>
<evidence type="ECO:0000256" key="4">
    <source>
        <dbReference type="ARBA" id="ARBA00022792"/>
    </source>
</evidence>
<feature type="compositionally biased region" description="Basic and acidic residues" evidence="10">
    <location>
        <begin position="481"/>
        <end position="504"/>
    </location>
</feature>
<evidence type="ECO:0000259" key="12">
    <source>
        <dbReference type="Pfam" id="PF02096"/>
    </source>
</evidence>
<evidence type="ECO:0000256" key="11">
    <source>
        <dbReference type="SAM" id="Phobius"/>
    </source>
</evidence>
<evidence type="ECO:0000313" key="13">
    <source>
        <dbReference type="EMBL" id="KAF2160753.1"/>
    </source>
</evidence>
<keyword evidence="14" id="KW-1185">Reference proteome</keyword>
<dbReference type="PANTHER" id="PTHR12428">
    <property type="entry name" value="OXA1"/>
    <property type="match status" value="1"/>
</dbReference>
<evidence type="ECO:0000256" key="8">
    <source>
        <dbReference type="ARBA" id="ARBA00023136"/>
    </source>
</evidence>
<feature type="transmembrane region" description="Helical" evidence="11">
    <location>
        <begin position="311"/>
        <end position="334"/>
    </location>
</feature>
<dbReference type="GO" id="GO:0032977">
    <property type="term" value="F:membrane insertase activity"/>
    <property type="evidence" value="ECO:0007669"/>
    <property type="project" value="InterPro"/>
</dbReference>
<evidence type="ECO:0000313" key="14">
    <source>
        <dbReference type="Proteomes" id="UP000799537"/>
    </source>
</evidence>
<keyword evidence="7" id="KW-0496">Mitochondrion</keyword>
<keyword evidence="4" id="KW-0999">Mitochondrion inner membrane</keyword>
<accession>A0A6A6C1L1</accession>
<comment type="subcellular location">
    <subcellularLocation>
        <location evidence="9">Membrane</location>
        <topology evidence="9">Multi-pass membrane protein</topology>
    </subcellularLocation>
    <subcellularLocation>
        <location evidence="1">Mitochondrion inner membrane</location>
        <topology evidence="1">Multi-pass membrane protein</topology>
    </subcellularLocation>
</comment>
<organism evidence="13 14">
    <name type="scientific">Zasmidium cellare ATCC 36951</name>
    <dbReference type="NCBI Taxonomy" id="1080233"/>
    <lineage>
        <taxon>Eukaryota</taxon>
        <taxon>Fungi</taxon>
        <taxon>Dikarya</taxon>
        <taxon>Ascomycota</taxon>
        <taxon>Pezizomycotina</taxon>
        <taxon>Dothideomycetes</taxon>
        <taxon>Dothideomycetidae</taxon>
        <taxon>Mycosphaerellales</taxon>
        <taxon>Mycosphaerellaceae</taxon>
        <taxon>Zasmidium</taxon>
    </lineage>
</organism>